<evidence type="ECO:0000313" key="2">
    <source>
        <dbReference type="EMBL" id="TCC90286.1"/>
    </source>
</evidence>
<evidence type="ECO:0000313" key="3">
    <source>
        <dbReference type="Proteomes" id="UP000292884"/>
    </source>
</evidence>
<keyword evidence="1" id="KW-0812">Transmembrane</keyword>
<accession>A0A4V2MIG6</accession>
<dbReference type="Proteomes" id="UP000292884">
    <property type="component" value="Unassembled WGS sequence"/>
</dbReference>
<evidence type="ECO:0000256" key="1">
    <source>
        <dbReference type="SAM" id="Phobius"/>
    </source>
</evidence>
<feature type="transmembrane region" description="Helical" evidence="1">
    <location>
        <begin position="89"/>
        <end position="109"/>
    </location>
</feature>
<feature type="transmembrane region" description="Helical" evidence="1">
    <location>
        <begin position="121"/>
        <end position="141"/>
    </location>
</feature>
<sequence>MDAFTFVLMLIMDFIRIDIFIVFGLYTLVFLISSIILKEKDRLYKLDDISSRFISFSGLVYLSCLLMLIIFILFKGGEERLNLFNRMFGPYWFAFFLPPLTYFLITQLIRFKWVRKSRVIRLLFVPFLLITFEQFVILITSLHRDYMPSSWSMVTNIDLSIFEIIIGFLIKILFYSVYIGLFYLITERLKKFSFTKPNKEIN</sequence>
<organism evidence="2 3">
    <name type="scientific">Pedobacter frigiditerrae</name>
    <dbReference type="NCBI Taxonomy" id="2530452"/>
    <lineage>
        <taxon>Bacteria</taxon>
        <taxon>Pseudomonadati</taxon>
        <taxon>Bacteroidota</taxon>
        <taxon>Sphingobacteriia</taxon>
        <taxon>Sphingobacteriales</taxon>
        <taxon>Sphingobacteriaceae</taxon>
        <taxon>Pedobacter</taxon>
    </lineage>
</organism>
<comment type="caution">
    <text evidence="2">The sequence shown here is derived from an EMBL/GenBank/DDBJ whole genome shotgun (WGS) entry which is preliminary data.</text>
</comment>
<dbReference type="RefSeq" id="WP_131553687.1">
    <property type="nucleotide sequence ID" value="NZ_SJSK01000003.1"/>
</dbReference>
<keyword evidence="1" id="KW-0472">Membrane</keyword>
<feature type="transmembrane region" description="Helical" evidence="1">
    <location>
        <begin position="53"/>
        <end position="74"/>
    </location>
</feature>
<reference evidence="2 3" key="1">
    <citation type="submission" date="2019-02" db="EMBL/GenBank/DDBJ databases">
        <title>Pedobacter sp. RP-1-13 sp. nov., isolated from Arctic soil.</title>
        <authorList>
            <person name="Dahal R.H."/>
        </authorList>
    </citation>
    <scope>NUCLEOTIDE SEQUENCE [LARGE SCALE GENOMIC DNA]</scope>
    <source>
        <strain evidence="2 3">RP-1-13</strain>
    </source>
</reference>
<name>A0A4V2MIG6_9SPHI</name>
<dbReference type="OrthoDB" id="1357554at2"/>
<proteinExistence type="predicted"/>
<protein>
    <submittedName>
        <fullName evidence="2">Uncharacterized protein</fullName>
    </submittedName>
</protein>
<feature type="transmembrane region" description="Helical" evidence="1">
    <location>
        <begin position="161"/>
        <end position="185"/>
    </location>
</feature>
<keyword evidence="1" id="KW-1133">Transmembrane helix</keyword>
<feature type="transmembrane region" description="Helical" evidence="1">
    <location>
        <begin position="6"/>
        <end position="32"/>
    </location>
</feature>
<gene>
    <name evidence="2" type="ORF">EZ428_13490</name>
</gene>
<dbReference type="EMBL" id="SJSK01000003">
    <property type="protein sequence ID" value="TCC90286.1"/>
    <property type="molecule type" value="Genomic_DNA"/>
</dbReference>
<dbReference type="AlphaFoldDB" id="A0A4V2MIG6"/>
<keyword evidence="3" id="KW-1185">Reference proteome</keyword>